<keyword evidence="8" id="KW-0411">Iron-sulfur</keyword>
<keyword evidence="13" id="KW-1185">Reference proteome</keyword>
<comment type="similarity">
    <text evidence="2">Belongs to the class-V pyridoxal-phosphate-dependent aminotransferase family. NifS/IscS subfamily.</text>
</comment>
<evidence type="ECO:0000256" key="2">
    <source>
        <dbReference type="ARBA" id="ARBA00006490"/>
    </source>
</evidence>
<accession>A0ABQ1V9B9</accession>
<keyword evidence="6" id="KW-0663">Pyridoxal phosphate</keyword>
<dbReference type="Proteomes" id="UP000647339">
    <property type="component" value="Unassembled WGS sequence"/>
</dbReference>
<evidence type="ECO:0000256" key="1">
    <source>
        <dbReference type="ARBA" id="ARBA00001933"/>
    </source>
</evidence>
<dbReference type="InterPro" id="IPR015422">
    <property type="entry name" value="PyrdxlP-dep_Trfase_small"/>
</dbReference>
<dbReference type="InterPro" id="IPR000192">
    <property type="entry name" value="Aminotrans_V_dom"/>
</dbReference>
<dbReference type="PIRSF" id="PIRSF005572">
    <property type="entry name" value="NifS"/>
    <property type="match status" value="1"/>
</dbReference>
<dbReference type="Gene3D" id="3.40.640.10">
    <property type="entry name" value="Type I PLP-dependent aspartate aminotransferase-like (Major domain)"/>
    <property type="match status" value="1"/>
</dbReference>
<keyword evidence="4" id="KW-0808">Transferase</keyword>
<gene>
    <name evidence="12" type="primary">iscS</name>
    <name evidence="12" type="ORF">GCM10011339_34710</name>
</gene>
<evidence type="ECO:0000256" key="7">
    <source>
        <dbReference type="ARBA" id="ARBA00023004"/>
    </source>
</evidence>
<dbReference type="RefSeq" id="WP_137404674.1">
    <property type="nucleotide sequence ID" value="NZ_BMIU01000020.1"/>
</dbReference>
<comment type="catalytic activity">
    <reaction evidence="9">
        <text>(sulfur carrier)-H + L-cysteine = (sulfur carrier)-SH + L-alanine</text>
        <dbReference type="Rhea" id="RHEA:43892"/>
        <dbReference type="Rhea" id="RHEA-COMP:14737"/>
        <dbReference type="Rhea" id="RHEA-COMP:14739"/>
        <dbReference type="ChEBI" id="CHEBI:29917"/>
        <dbReference type="ChEBI" id="CHEBI:35235"/>
        <dbReference type="ChEBI" id="CHEBI:57972"/>
        <dbReference type="ChEBI" id="CHEBI:64428"/>
        <dbReference type="EC" id="2.8.1.7"/>
    </reaction>
</comment>
<dbReference type="Gene3D" id="3.90.1150.10">
    <property type="entry name" value="Aspartate Aminotransferase, domain 1"/>
    <property type="match status" value="1"/>
</dbReference>
<dbReference type="PANTHER" id="PTHR11601">
    <property type="entry name" value="CYSTEINE DESULFURYLASE FAMILY MEMBER"/>
    <property type="match status" value="1"/>
</dbReference>
<evidence type="ECO:0000256" key="6">
    <source>
        <dbReference type="ARBA" id="ARBA00022898"/>
    </source>
</evidence>
<name>A0ABQ1V9B9_9BACT</name>
<feature type="domain" description="Aminotransferase class V" evidence="11">
    <location>
        <begin position="7"/>
        <end position="367"/>
    </location>
</feature>
<dbReference type="InterPro" id="IPR015421">
    <property type="entry name" value="PyrdxlP-dep_Trfase_major"/>
</dbReference>
<sequence>MNSNTKIYLDYNSTTPCDEKVVEAMLPYFSEKFGNSSSSTHSFGWDAEEAVDIAREQIAELINSKSNQLYFTSGATEAINLALIGTCESVKSRGNHIISCATEHKAVLSTLQELEKRGFNITLLKVDGNGNLDLDAFQEAIRPETILTCIMYANNETGIIHPIQKIAKIAHAKGVLVMSDITQAVGKIPLDIENSGIDIATFSAHKLYGPKGIGALYIRNRILLNISPIHFGGGQEKGLRPGTLNVPSIVGFGMACQLCIESMSQESQRLKKLRDKIEQELLTLGDIKINSFNEHRLPHMSNMTFKSIDGSKLLRQMGNLAISQGSACSSGTIEPSHVLLSYGHSKEAALSSIRICLGRPSTSQEVEVAINTIKSTIKNLREVLI</sequence>
<dbReference type="PANTHER" id="PTHR11601:SF34">
    <property type="entry name" value="CYSTEINE DESULFURASE"/>
    <property type="match status" value="1"/>
</dbReference>
<dbReference type="InterPro" id="IPR015424">
    <property type="entry name" value="PyrdxlP-dep_Trfase"/>
</dbReference>
<protein>
    <recommendedName>
        <fullName evidence="3">cysteine desulfurase</fullName>
        <ecNumber evidence="3">2.8.1.7</ecNumber>
    </recommendedName>
</protein>
<organism evidence="12 13">
    <name type="scientific">Echinicola rosea</name>
    <dbReference type="NCBI Taxonomy" id="1807691"/>
    <lineage>
        <taxon>Bacteria</taxon>
        <taxon>Pseudomonadati</taxon>
        <taxon>Bacteroidota</taxon>
        <taxon>Cytophagia</taxon>
        <taxon>Cytophagales</taxon>
        <taxon>Cyclobacteriaceae</taxon>
        <taxon>Echinicola</taxon>
    </lineage>
</organism>
<comment type="caution">
    <text evidence="12">The sequence shown here is derived from an EMBL/GenBank/DDBJ whole genome shotgun (WGS) entry which is preliminary data.</text>
</comment>
<dbReference type="InterPro" id="IPR016454">
    <property type="entry name" value="Cysteine_dSase"/>
</dbReference>
<dbReference type="NCBIfam" id="NF002806">
    <property type="entry name" value="PRK02948.1"/>
    <property type="match status" value="1"/>
</dbReference>
<evidence type="ECO:0000256" key="4">
    <source>
        <dbReference type="ARBA" id="ARBA00022679"/>
    </source>
</evidence>
<dbReference type="PROSITE" id="PS00595">
    <property type="entry name" value="AA_TRANSFER_CLASS_5"/>
    <property type="match status" value="1"/>
</dbReference>
<dbReference type="EMBL" id="BMIU01000020">
    <property type="protein sequence ID" value="GGF43242.1"/>
    <property type="molecule type" value="Genomic_DNA"/>
</dbReference>
<keyword evidence="7" id="KW-0408">Iron</keyword>
<evidence type="ECO:0000256" key="3">
    <source>
        <dbReference type="ARBA" id="ARBA00012239"/>
    </source>
</evidence>
<reference evidence="13" key="1">
    <citation type="journal article" date="2019" name="Int. J. Syst. Evol. Microbiol.">
        <title>The Global Catalogue of Microorganisms (GCM) 10K type strain sequencing project: providing services to taxonomists for standard genome sequencing and annotation.</title>
        <authorList>
            <consortium name="The Broad Institute Genomics Platform"/>
            <consortium name="The Broad Institute Genome Sequencing Center for Infectious Disease"/>
            <person name="Wu L."/>
            <person name="Ma J."/>
        </authorList>
    </citation>
    <scope>NUCLEOTIDE SEQUENCE [LARGE SCALE GENOMIC DNA]</scope>
    <source>
        <strain evidence="13">CGMCC 1.15407</strain>
    </source>
</reference>
<evidence type="ECO:0000256" key="8">
    <source>
        <dbReference type="ARBA" id="ARBA00023014"/>
    </source>
</evidence>
<keyword evidence="5" id="KW-0479">Metal-binding</keyword>
<proteinExistence type="inferred from homology"/>
<comment type="cofactor">
    <cofactor evidence="1 10">
        <name>pyridoxal 5'-phosphate</name>
        <dbReference type="ChEBI" id="CHEBI:597326"/>
    </cofactor>
</comment>
<dbReference type="InterPro" id="IPR020578">
    <property type="entry name" value="Aminotrans_V_PyrdxlP_BS"/>
</dbReference>
<evidence type="ECO:0000256" key="10">
    <source>
        <dbReference type="RuleBase" id="RU004504"/>
    </source>
</evidence>
<dbReference type="Pfam" id="PF00266">
    <property type="entry name" value="Aminotran_5"/>
    <property type="match status" value="1"/>
</dbReference>
<dbReference type="EC" id="2.8.1.7" evidence="3"/>
<dbReference type="SUPFAM" id="SSF53383">
    <property type="entry name" value="PLP-dependent transferases"/>
    <property type="match status" value="1"/>
</dbReference>
<evidence type="ECO:0000256" key="9">
    <source>
        <dbReference type="ARBA" id="ARBA00050776"/>
    </source>
</evidence>
<evidence type="ECO:0000313" key="12">
    <source>
        <dbReference type="EMBL" id="GGF43242.1"/>
    </source>
</evidence>
<evidence type="ECO:0000259" key="11">
    <source>
        <dbReference type="Pfam" id="PF00266"/>
    </source>
</evidence>
<evidence type="ECO:0000313" key="13">
    <source>
        <dbReference type="Proteomes" id="UP000647339"/>
    </source>
</evidence>
<evidence type="ECO:0000256" key="5">
    <source>
        <dbReference type="ARBA" id="ARBA00022723"/>
    </source>
</evidence>